<accession>A0ABV6G7R0</accession>
<evidence type="ECO:0000256" key="2">
    <source>
        <dbReference type="ARBA" id="ARBA00009773"/>
    </source>
</evidence>
<feature type="transmembrane region" description="Helical" evidence="6">
    <location>
        <begin position="36"/>
        <end position="54"/>
    </location>
</feature>
<name>A0ABV6G7R0_9GAMM</name>
<keyword evidence="3 6" id="KW-0812">Transmembrane</keyword>
<dbReference type="PANTHER" id="PTHR21716:SF64">
    <property type="entry name" value="AI-2 TRANSPORT PROTEIN TQSA"/>
    <property type="match status" value="1"/>
</dbReference>
<feature type="transmembrane region" description="Helical" evidence="6">
    <location>
        <begin position="304"/>
        <end position="330"/>
    </location>
</feature>
<feature type="transmembrane region" description="Helical" evidence="6">
    <location>
        <begin position="263"/>
        <end position="284"/>
    </location>
</feature>
<evidence type="ECO:0000313" key="7">
    <source>
        <dbReference type="EMBL" id="MFC0269700.1"/>
    </source>
</evidence>
<feature type="transmembrane region" description="Helical" evidence="6">
    <location>
        <begin position="12"/>
        <end position="30"/>
    </location>
</feature>
<organism evidence="7 8">
    <name type="scientific">Kushneria aurantia</name>
    <dbReference type="NCBI Taxonomy" id="504092"/>
    <lineage>
        <taxon>Bacteria</taxon>
        <taxon>Pseudomonadati</taxon>
        <taxon>Pseudomonadota</taxon>
        <taxon>Gammaproteobacteria</taxon>
        <taxon>Oceanospirillales</taxon>
        <taxon>Halomonadaceae</taxon>
        <taxon>Kushneria</taxon>
    </lineage>
</organism>
<keyword evidence="8" id="KW-1185">Reference proteome</keyword>
<dbReference type="PANTHER" id="PTHR21716">
    <property type="entry name" value="TRANSMEMBRANE PROTEIN"/>
    <property type="match status" value="1"/>
</dbReference>
<evidence type="ECO:0000256" key="5">
    <source>
        <dbReference type="ARBA" id="ARBA00023136"/>
    </source>
</evidence>
<comment type="similarity">
    <text evidence="2">Belongs to the autoinducer-2 exporter (AI-2E) (TC 2.A.86) family.</text>
</comment>
<dbReference type="RefSeq" id="WP_019953134.1">
    <property type="nucleotide sequence ID" value="NZ_JBHLVX010000065.1"/>
</dbReference>
<protein>
    <submittedName>
        <fullName evidence="7">AI-2E family transporter</fullName>
    </submittedName>
</protein>
<gene>
    <name evidence="7" type="ORF">ACFFHW_17190</name>
</gene>
<comment type="caution">
    <text evidence="7">The sequence shown here is derived from an EMBL/GenBank/DDBJ whole genome shotgun (WGS) entry which is preliminary data.</text>
</comment>
<dbReference type="Pfam" id="PF01594">
    <property type="entry name" value="AI-2E_transport"/>
    <property type="match status" value="1"/>
</dbReference>
<sequence>MKQDFNRVRHHFPYHLILTCASLVVIVTGLKLGSGLVVPVLLALFLAILCSRPVKWLHGRGVSVNLSIFIVLMAVVAVLGGLGWIISLRLDDFVDQFARLEGEMRDQYSALLSWFNSLGLPIDVAGLRRNLDPSVLLSSLPSLLGGIGNFFTQLVIVIILTIFILFETLDFPYKLSQAINRPDGSVRRFTQFSGTLQRYLLVKTVISAITGGLITICCLVLQVEFALLWGVMAFFFNYIPNIGSIIAAIPAVLLTLVMPEGGLIKAALLGSAYSLINFLLGNLIEPRIMGQTLGMSTLTAFMSLVFWGWLFGPVGLFLSVPLTMSLKIVLDSHPDTRWLSVLMGPNRRRRERAKEGMPLE</sequence>
<evidence type="ECO:0000256" key="4">
    <source>
        <dbReference type="ARBA" id="ARBA00022989"/>
    </source>
</evidence>
<proteinExistence type="inferred from homology"/>
<reference evidence="7 8" key="1">
    <citation type="submission" date="2024-09" db="EMBL/GenBank/DDBJ databases">
        <authorList>
            <person name="Sun Q."/>
            <person name="Mori K."/>
        </authorList>
    </citation>
    <scope>NUCLEOTIDE SEQUENCE [LARGE SCALE GENOMIC DNA]</scope>
    <source>
        <strain evidence="7 8">CCM 7415</strain>
    </source>
</reference>
<feature type="transmembrane region" description="Helical" evidence="6">
    <location>
        <begin position="143"/>
        <end position="166"/>
    </location>
</feature>
<keyword evidence="5 6" id="KW-0472">Membrane</keyword>
<keyword evidence="4 6" id="KW-1133">Transmembrane helix</keyword>
<feature type="transmembrane region" description="Helical" evidence="6">
    <location>
        <begin position="200"/>
        <end position="223"/>
    </location>
</feature>
<evidence type="ECO:0000256" key="1">
    <source>
        <dbReference type="ARBA" id="ARBA00004141"/>
    </source>
</evidence>
<feature type="transmembrane region" description="Helical" evidence="6">
    <location>
        <begin position="66"/>
        <end position="86"/>
    </location>
</feature>
<comment type="subcellular location">
    <subcellularLocation>
        <location evidence="1">Membrane</location>
        <topology evidence="1">Multi-pass membrane protein</topology>
    </subcellularLocation>
</comment>
<evidence type="ECO:0000256" key="3">
    <source>
        <dbReference type="ARBA" id="ARBA00022692"/>
    </source>
</evidence>
<dbReference type="Proteomes" id="UP001589814">
    <property type="component" value="Unassembled WGS sequence"/>
</dbReference>
<dbReference type="InterPro" id="IPR002549">
    <property type="entry name" value="AI-2E-like"/>
</dbReference>
<feature type="transmembrane region" description="Helical" evidence="6">
    <location>
        <begin position="235"/>
        <end position="256"/>
    </location>
</feature>
<evidence type="ECO:0000313" key="8">
    <source>
        <dbReference type="Proteomes" id="UP001589814"/>
    </source>
</evidence>
<dbReference type="EMBL" id="JBHLVX010000065">
    <property type="protein sequence ID" value="MFC0269700.1"/>
    <property type="molecule type" value="Genomic_DNA"/>
</dbReference>
<evidence type="ECO:0000256" key="6">
    <source>
        <dbReference type="SAM" id="Phobius"/>
    </source>
</evidence>